<proteinExistence type="predicted"/>
<dbReference type="AlphaFoldDB" id="A0A0A9BIN0"/>
<reference evidence="1" key="1">
    <citation type="submission" date="2014-09" db="EMBL/GenBank/DDBJ databases">
        <authorList>
            <person name="Magalhaes I.L.F."/>
            <person name="Oliveira U."/>
            <person name="Santos F.R."/>
            <person name="Vidigal T.H.D.A."/>
            <person name="Brescovit A.D."/>
            <person name="Santos A.J."/>
        </authorList>
    </citation>
    <scope>NUCLEOTIDE SEQUENCE</scope>
    <source>
        <tissue evidence="1">Shoot tissue taken approximately 20 cm above the soil surface</tissue>
    </source>
</reference>
<name>A0A0A9BIN0_ARUDO</name>
<protein>
    <submittedName>
        <fullName evidence="1">Uncharacterized protein</fullName>
    </submittedName>
</protein>
<evidence type="ECO:0000313" key="1">
    <source>
        <dbReference type="EMBL" id="JAD61070.1"/>
    </source>
</evidence>
<accession>A0A0A9BIN0</accession>
<reference evidence="1" key="2">
    <citation type="journal article" date="2015" name="Data Brief">
        <title>Shoot transcriptome of the giant reed, Arundo donax.</title>
        <authorList>
            <person name="Barrero R.A."/>
            <person name="Guerrero F.D."/>
            <person name="Moolhuijzen P."/>
            <person name="Goolsby J.A."/>
            <person name="Tidwell J."/>
            <person name="Bellgard S.E."/>
            <person name="Bellgard M.I."/>
        </authorList>
    </citation>
    <scope>NUCLEOTIDE SEQUENCE</scope>
    <source>
        <tissue evidence="1">Shoot tissue taken approximately 20 cm above the soil surface</tissue>
    </source>
</reference>
<sequence>MKEESSLATRASSPSVSTTDGWYVLLVPHRNLSTISTEQ</sequence>
<dbReference type="EMBL" id="GBRH01236825">
    <property type="protein sequence ID" value="JAD61070.1"/>
    <property type="molecule type" value="Transcribed_RNA"/>
</dbReference>
<organism evidence="1">
    <name type="scientific">Arundo donax</name>
    <name type="common">Giant reed</name>
    <name type="synonym">Donax arundinaceus</name>
    <dbReference type="NCBI Taxonomy" id="35708"/>
    <lineage>
        <taxon>Eukaryota</taxon>
        <taxon>Viridiplantae</taxon>
        <taxon>Streptophyta</taxon>
        <taxon>Embryophyta</taxon>
        <taxon>Tracheophyta</taxon>
        <taxon>Spermatophyta</taxon>
        <taxon>Magnoliopsida</taxon>
        <taxon>Liliopsida</taxon>
        <taxon>Poales</taxon>
        <taxon>Poaceae</taxon>
        <taxon>PACMAD clade</taxon>
        <taxon>Arundinoideae</taxon>
        <taxon>Arundineae</taxon>
        <taxon>Arundo</taxon>
    </lineage>
</organism>